<accession>A0AA36JEN1</accession>
<gene>
    <name evidence="2" type="ORF">EVOR1521_LOCUS26504</name>
</gene>
<keyword evidence="3" id="KW-1185">Reference proteome</keyword>
<organism evidence="2 3">
    <name type="scientific">Effrenium voratum</name>
    <dbReference type="NCBI Taxonomy" id="2562239"/>
    <lineage>
        <taxon>Eukaryota</taxon>
        <taxon>Sar</taxon>
        <taxon>Alveolata</taxon>
        <taxon>Dinophyceae</taxon>
        <taxon>Suessiales</taxon>
        <taxon>Symbiodiniaceae</taxon>
        <taxon>Effrenium</taxon>
    </lineage>
</organism>
<feature type="region of interest" description="Disordered" evidence="1">
    <location>
        <begin position="184"/>
        <end position="209"/>
    </location>
</feature>
<dbReference type="EMBL" id="CAUJNA010003516">
    <property type="protein sequence ID" value="CAJ1403950.1"/>
    <property type="molecule type" value="Genomic_DNA"/>
</dbReference>
<feature type="compositionally biased region" description="Basic and acidic residues" evidence="1">
    <location>
        <begin position="226"/>
        <end position="239"/>
    </location>
</feature>
<proteinExistence type="predicted"/>
<name>A0AA36JEN1_9DINO</name>
<feature type="compositionally biased region" description="Pro residues" evidence="1">
    <location>
        <begin position="187"/>
        <end position="199"/>
    </location>
</feature>
<feature type="region of interest" description="Disordered" evidence="1">
    <location>
        <begin position="88"/>
        <end position="172"/>
    </location>
</feature>
<reference evidence="2" key="1">
    <citation type="submission" date="2023-08" db="EMBL/GenBank/DDBJ databases">
        <authorList>
            <person name="Chen Y."/>
            <person name="Shah S."/>
            <person name="Dougan E. K."/>
            <person name="Thang M."/>
            <person name="Chan C."/>
        </authorList>
    </citation>
    <scope>NUCLEOTIDE SEQUENCE</scope>
</reference>
<feature type="region of interest" description="Disordered" evidence="1">
    <location>
        <begin position="221"/>
        <end position="249"/>
    </location>
</feature>
<evidence type="ECO:0000313" key="2">
    <source>
        <dbReference type="EMBL" id="CAJ1403950.1"/>
    </source>
</evidence>
<evidence type="ECO:0000313" key="3">
    <source>
        <dbReference type="Proteomes" id="UP001178507"/>
    </source>
</evidence>
<protein>
    <submittedName>
        <fullName evidence="2">Uncharacterized protein</fullName>
    </submittedName>
</protein>
<sequence length="332" mass="35749">MGRYLARALKIQRLVRVQAGRRALAAVNHGAGGQPAACYYWQDGKRRWEWGGWLWIWASVRCQCYGLKVEEGWWLTRLDGSLAEGAARRRLPGQSGRRRSEGPALIGAIGTGSKSLPCIPKPPEARPEAPEARPEAPEVRPEAPEVRPEVPPIALPKPQHARPVPQLPTPAEQWRAPELELEKRCAPPAPPMPPTPTPPSSSQRSHDALPRRLKPHTWDIAALGGDEPKSPQERSDRPKTQQPIGMHKPPMALAVEAEVVDHLLSRFVLERKAAAETRAQSLQGDAGAGGLDGAGAQSGSGSCGAAQQTLAGAGHCQRGFARLSPLPAPNSV</sequence>
<dbReference type="Proteomes" id="UP001178507">
    <property type="component" value="Unassembled WGS sequence"/>
</dbReference>
<feature type="region of interest" description="Disordered" evidence="1">
    <location>
        <begin position="283"/>
        <end position="311"/>
    </location>
</feature>
<comment type="caution">
    <text evidence="2">The sequence shown here is derived from an EMBL/GenBank/DDBJ whole genome shotgun (WGS) entry which is preliminary data.</text>
</comment>
<evidence type="ECO:0000256" key="1">
    <source>
        <dbReference type="SAM" id="MobiDB-lite"/>
    </source>
</evidence>
<dbReference type="AlphaFoldDB" id="A0AA36JEN1"/>
<feature type="compositionally biased region" description="Basic and acidic residues" evidence="1">
    <location>
        <begin position="123"/>
        <end position="148"/>
    </location>
</feature>
<feature type="compositionally biased region" description="Gly residues" evidence="1">
    <location>
        <begin position="286"/>
        <end position="302"/>
    </location>
</feature>